<evidence type="ECO:0000313" key="3">
    <source>
        <dbReference type="EMBL" id="MED1202362.1"/>
    </source>
</evidence>
<accession>A0ABU6MCG5</accession>
<evidence type="ECO:0000256" key="2">
    <source>
        <dbReference type="SAM" id="Phobius"/>
    </source>
</evidence>
<keyword evidence="2" id="KW-0472">Membrane</keyword>
<feature type="transmembrane region" description="Helical" evidence="2">
    <location>
        <begin position="31"/>
        <end position="49"/>
    </location>
</feature>
<dbReference type="Proteomes" id="UP001341444">
    <property type="component" value="Unassembled WGS sequence"/>
</dbReference>
<dbReference type="RefSeq" id="WP_066265952.1">
    <property type="nucleotide sequence ID" value="NZ_JARMAB010000006.1"/>
</dbReference>
<organism evidence="3 4">
    <name type="scientific">Heyndrickxia acidicola</name>
    <dbReference type="NCBI Taxonomy" id="209389"/>
    <lineage>
        <taxon>Bacteria</taxon>
        <taxon>Bacillati</taxon>
        <taxon>Bacillota</taxon>
        <taxon>Bacilli</taxon>
        <taxon>Bacillales</taxon>
        <taxon>Bacillaceae</taxon>
        <taxon>Heyndrickxia</taxon>
    </lineage>
</organism>
<reference evidence="3 4" key="1">
    <citation type="submission" date="2023-03" db="EMBL/GenBank/DDBJ databases">
        <title>Bacillus Genome Sequencing.</title>
        <authorList>
            <person name="Dunlap C."/>
        </authorList>
    </citation>
    <scope>NUCLEOTIDE SEQUENCE [LARGE SCALE GENOMIC DNA]</scope>
    <source>
        <strain evidence="3 4">B-23453</strain>
    </source>
</reference>
<dbReference type="EMBL" id="JARMAB010000006">
    <property type="protein sequence ID" value="MED1202362.1"/>
    <property type="molecule type" value="Genomic_DNA"/>
</dbReference>
<gene>
    <name evidence="3" type="ORF">P4T90_04565</name>
</gene>
<keyword evidence="2" id="KW-1133">Transmembrane helix</keyword>
<feature type="compositionally biased region" description="Polar residues" evidence="1">
    <location>
        <begin position="16"/>
        <end position="25"/>
    </location>
</feature>
<feature type="region of interest" description="Disordered" evidence="1">
    <location>
        <begin position="1"/>
        <end position="25"/>
    </location>
</feature>
<protein>
    <submittedName>
        <fullName evidence="3">Uncharacterized protein</fullName>
    </submittedName>
</protein>
<name>A0ABU6MCG5_9BACI</name>
<evidence type="ECO:0000313" key="4">
    <source>
        <dbReference type="Proteomes" id="UP001341444"/>
    </source>
</evidence>
<keyword evidence="2" id="KW-0812">Transmembrane</keyword>
<proteinExistence type="predicted"/>
<keyword evidence="4" id="KW-1185">Reference proteome</keyword>
<evidence type="ECO:0000256" key="1">
    <source>
        <dbReference type="SAM" id="MobiDB-lite"/>
    </source>
</evidence>
<sequence length="173" mass="19741">MHGAGANKKSFGHQKVNVQKRSTNPPRNKSGYFSIILLVLTLFIVLKLLPLNTFSFISHVNLSHFQQYQTSTKKVPERSKTTHQNTDTAGQVTNQIIKELKSQNYDVVYVSVQNSPITIDMVIPSSEEKHYYDIKSLVSTILHNDQLSTAKLNIHNYNDEKEDLTNFDNLINH</sequence>
<comment type="caution">
    <text evidence="3">The sequence shown here is derived from an EMBL/GenBank/DDBJ whole genome shotgun (WGS) entry which is preliminary data.</text>
</comment>